<dbReference type="PANTHER" id="PTHR43433:SF10">
    <property type="entry name" value="AB HYDROLASE-1 DOMAIN-CONTAINING PROTEIN"/>
    <property type="match status" value="1"/>
</dbReference>
<dbReference type="Gene3D" id="3.40.50.1820">
    <property type="entry name" value="alpha/beta hydrolase"/>
    <property type="match status" value="1"/>
</dbReference>
<evidence type="ECO:0000313" key="1">
    <source>
        <dbReference type="EMBL" id="ORY14302.1"/>
    </source>
</evidence>
<accession>A0A1Y1ZVN9</accession>
<keyword evidence="1" id="KW-0378">Hydrolase</keyword>
<dbReference type="OrthoDB" id="294702at2759"/>
<dbReference type="InterPro" id="IPR050471">
    <property type="entry name" value="AB_hydrolase"/>
</dbReference>
<protein>
    <submittedName>
        <fullName evidence="1">Alpha/Beta hydrolase protein</fullName>
    </submittedName>
</protein>
<comment type="caution">
    <text evidence="1">The sequence shown here is derived from an EMBL/GenBank/DDBJ whole genome shotgun (WGS) entry which is preliminary data.</text>
</comment>
<name>A0A1Y1ZVN9_9PLEO</name>
<sequence>MGVLEFLCDRRFHRTVFLPPNPETGRTERYRLSYSDFGDADSDAVVLFCGALMGMRLCYSPLDQLAKDHKVRIIHADRPGIGGSDAVEDIERIEMWLEMIPKLLAHLNVSHVSIASHSAGAIYAMNTILTYPELLHPKNPYAAFFAPWVHPSHSGIAHLRAAELLPAPLIGKFMSVARFVNKNVIPLVGLSTSFIHGIKGSLFQRNTGDTTRAPIPLSPSFVSGMTSRSSSIRSVASGSLNLDNAAVVEELRRLIVSYLFAECTDGISDDCKLVLRKPSSLLWCSRNIVWFDHNDAVPLLSKIIEEERKSGVVDRNWTIDGFHGETDDMVGRKGQEWFDDCWAPNAASPYRREVIPGSDHNYLMDPAFGASAKWLQRVRDAVPEVPESQ</sequence>
<dbReference type="Proteomes" id="UP000193144">
    <property type="component" value="Unassembled WGS sequence"/>
</dbReference>
<keyword evidence="2" id="KW-1185">Reference proteome</keyword>
<gene>
    <name evidence="1" type="ORF">BCR34DRAFT_479802</name>
</gene>
<proteinExistence type="predicted"/>
<dbReference type="SUPFAM" id="SSF53474">
    <property type="entry name" value="alpha/beta-Hydrolases"/>
    <property type="match status" value="1"/>
</dbReference>
<dbReference type="InterPro" id="IPR029058">
    <property type="entry name" value="AB_hydrolase_fold"/>
</dbReference>
<dbReference type="STRING" id="1231657.A0A1Y1ZVN9"/>
<evidence type="ECO:0000313" key="2">
    <source>
        <dbReference type="Proteomes" id="UP000193144"/>
    </source>
</evidence>
<dbReference type="PANTHER" id="PTHR43433">
    <property type="entry name" value="HYDROLASE, ALPHA/BETA FOLD FAMILY PROTEIN"/>
    <property type="match status" value="1"/>
</dbReference>
<reference evidence="1 2" key="1">
    <citation type="submission" date="2016-07" db="EMBL/GenBank/DDBJ databases">
        <title>Pervasive Adenine N6-methylation of Active Genes in Fungi.</title>
        <authorList>
            <consortium name="DOE Joint Genome Institute"/>
            <person name="Mondo S.J."/>
            <person name="Dannebaum R.O."/>
            <person name="Kuo R.C."/>
            <person name="Labutti K."/>
            <person name="Haridas S."/>
            <person name="Kuo A."/>
            <person name="Salamov A."/>
            <person name="Ahrendt S.R."/>
            <person name="Lipzen A."/>
            <person name="Sullivan W."/>
            <person name="Andreopoulos W.B."/>
            <person name="Clum A."/>
            <person name="Lindquist E."/>
            <person name="Daum C."/>
            <person name="Ramamoorthy G.K."/>
            <person name="Gryganskyi A."/>
            <person name="Culley D."/>
            <person name="Magnuson J.K."/>
            <person name="James T.Y."/>
            <person name="O'Malley M.A."/>
            <person name="Stajich J.E."/>
            <person name="Spatafora J.W."/>
            <person name="Visel A."/>
            <person name="Grigoriev I.V."/>
        </authorList>
    </citation>
    <scope>NUCLEOTIDE SEQUENCE [LARGE SCALE GENOMIC DNA]</scope>
    <source>
        <strain evidence="1 2">CBS 115471</strain>
    </source>
</reference>
<dbReference type="EMBL" id="MCFA01000034">
    <property type="protein sequence ID" value="ORY14302.1"/>
    <property type="molecule type" value="Genomic_DNA"/>
</dbReference>
<dbReference type="AlphaFoldDB" id="A0A1Y1ZVN9"/>
<organism evidence="1 2">
    <name type="scientific">Clohesyomyces aquaticus</name>
    <dbReference type="NCBI Taxonomy" id="1231657"/>
    <lineage>
        <taxon>Eukaryota</taxon>
        <taxon>Fungi</taxon>
        <taxon>Dikarya</taxon>
        <taxon>Ascomycota</taxon>
        <taxon>Pezizomycotina</taxon>
        <taxon>Dothideomycetes</taxon>
        <taxon>Pleosporomycetidae</taxon>
        <taxon>Pleosporales</taxon>
        <taxon>Lindgomycetaceae</taxon>
        <taxon>Clohesyomyces</taxon>
    </lineage>
</organism>
<dbReference type="GO" id="GO:0016787">
    <property type="term" value="F:hydrolase activity"/>
    <property type="evidence" value="ECO:0007669"/>
    <property type="project" value="UniProtKB-KW"/>
</dbReference>